<feature type="transmembrane region" description="Helical" evidence="1">
    <location>
        <begin position="60"/>
        <end position="81"/>
    </location>
</feature>
<evidence type="ECO:0000313" key="2">
    <source>
        <dbReference type="EMBL" id="MBP5858509.1"/>
    </source>
</evidence>
<gene>
    <name evidence="2" type="ORF">KAJ83_15920</name>
</gene>
<proteinExistence type="predicted"/>
<dbReference type="Pfam" id="PF06170">
    <property type="entry name" value="DUF983"/>
    <property type="match status" value="1"/>
</dbReference>
<dbReference type="RefSeq" id="WP_210683094.1">
    <property type="nucleotide sequence ID" value="NZ_JAGMWN010000008.1"/>
</dbReference>
<dbReference type="InterPro" id="IPR009325">
    <property type="entry name" value="DUF983"/>
</dbReference>
<protein>
    <submittedName>
        <fullName evidence="2">DUF983 domain-containing protein</fullName>
    </submittedName>
</protein>
<keyword evidence="1" id="KW-0472">Membrane</keyword>
<organism evidence="2 3">
    <name type="scientific">Marivibrio halodurans</name>
    <dbReference type="NCBI Taxonomy" id="2039722"/>
    <lineage>
        <taxon>Bacteria</taxon>
        <taxon>Pseudomonadati</taxon>
        <taxon>Pseudomonadota</taxon>
        <taxon>Alphaproteobacteria</taxon>
        <taxon>Rhodospirillales</taxon>
        <taxon>Rhodospirillaceae</taxon>
        <taxon>Marivibrio</taxon>
    </lineage>
</organism>
<reference evidence="2" key="1">
    <citation type="submission" date="2021-04" db="EMBL/GenBank/DDBJ databases">
        <authorList>
            <person name="Zhang D.-C."/>
        </authorList>
    </citation>
    <scope>NUCLEOTIDE SEQUENCE</scope>
    <source>
        <strain evidence="2">CGMCC 1.15697</strain>
    </source>
</reference>
<comment type="caution">
    <text evidence="2">The sequence shown here is derived from an EMBL/GenBank/DDBJ whole genome shotgun (WGS) entry which is preliminary data.</text>
</comment>
<keyword evidence="1" id="KW-0812">Transmembrane</keyword>
<keyword evidence="1" id="KW-1133">Transmembrane helix</keyword>
<feature type="transmembrane region" description="Helical" evidence="1">
    <location>
        <begin position="87"/>
        <end position="106"/>
    </location>
</feature>
<name>A0A8J7S4B6_9PROT</name>
<dbReference type="AlphaFoldDB" id="A0A8J7S4B6"/>
<evidence type="ECO:0000313" key="3">
    <source>
        <dbReference type="Proteomes" id="UP000672602"/>
    </source>
</evidence>
<accession>A0A8J7S4B6</accession>
<dbReference type="Proteomes" id="UP000672602">
    <property type="component" value="Unassembled WGS sequence"/>
</dbReference>
<evidence type="ECO:0000256" key="1">
    <source>
        <dbReference type="SAM" id="Phobius"/>
    </source>
</evidence>
<sequence length="133" mass="14538">MPDTDNDTDREIYPSPWRTGWKGRCPRCGQGRLYRSFLKVADRCAVCDLELGREDAGDGAVPFLILLIGGLGVGVAMILLFGLEWPVWGVFALTLPLMALLTVIAIPKAKGVLIALQFVTRAGDTGRNSFEEE</sequence>
<dbReference type="EMBL" id="JAGMWN010000008">
    <property type="protein sequence ID" value="MBP5858509.1"/>
    <property type="molecule type" value="Genomic_DNA"/>
</dbReference>
<keyword evidence="3" id="KW-1185">Reference proteome</keyword>